<dbReference type="InterPro" id="IPR038765">
    <property type="entry name" value="Papain-like_cys_pep_sf"/>
</dbReference>
<dbReference type="PANTHER" id="PTHR24006">
    <property type="entry name" value="UBIQUITIN CARBOXYL-TERMINAL HYDROLASE"/>
    <property type="match status" value="1"/>
</dbReference>
<dbReference type="PROSITE" id="PS00973">
    <property type="entry name" value="USP_2"/>
    <property type="match status" value="1"/>
</dbReference>
<dbReference type="GO" id="GO:0005634">
    <property type="term" value="C:nucleus"/>
    <property type="evidence" value="ECO:0007669"/>
    <property type="project" value="TreeGrafter"/>
</dbReference>
<dbReference type="SUPFAM" id="SSF54001">
    <property type="entry name" value="Cysteine proteinases"/>
    <property type="match status" value="1"/>
</dbReference>
<protein>
    <recommendedName>
        <fullName evidence="2">USP domain-containing protein</fullName>
    </recommendedName>
</protein>
<organism evidence="3 4">
    <name type="scientific">Triticum urartu</name>
    <name type="common">Red wild einkorn</name>
    <name type="synonym">Crithodium urartu</name>
    <dbReference type="NCBI Taxonomy" id="4572"/>
    <lineage>
        <taxon>Eukaryota</taxon>
        <taxon>Viridiplantae</taxon>
        <taxon>Streptophyta</taxon>
        <taxon>Embryophyta</taxon>
        <taxon>Tracheophyta</taxon>
        <taxon>Spermatophyta</taxon>
        <taxon>Magnoliopsida</taxon>
        <taxon>Liliopsida</taxon>
        <taxon>Poales</taxon>
        <taxon>Poaceae</taxon>
        <taxon>BOP clade</taxon>
        <taxon>Pooideae</taxon>
        <taxon>Triticodae</taxon>
        <taxon>Triticeae</taxon>
        <taxon>Triticinae</taxon>
        <taxon>Triticum</taxon>
    </lineage>
</organism>
<dbReference type="PANTHER" id="PTHR24006:SF781">
    <property type="entry name" value="LD34905P"/>
    <property type="match status" value="1"/>
</dbReference>
<dbReference type="AlphaFoldDB" id="A0A8R7Q1J3"/>
<evidence type="ECO:0000313" key="4">
    <source>
        <dbReference type="Proteomes" id="UP000015106"/>
    </source>
</evidence>
<feature type="domain" description="USP" evidence="2">
    <location>
        <begin position="1"/>
        <end position="96"/>
    </location>
</feature>
<dbReference type="InterPro" id="IPR050164">
    <property type="entry name" value="Peptidase_C19"/>
</dbReference>
<dbReference type="InterPro" id="IPR018200">
    <property type="entry name" value="USP_CS"/>
</dbReference>
<dbReference type="Pfam" id="PF00443">
    <property type="entry name" value="UCH"/>
    <property type="match status" value="1"/>
</dbReference>
<dbReference type="GO" id="GO:0005829">
    <property type="term" value="C:cytosol"/>
    <property type="evidence" value="ECO:0007669"/>
    <property type="project" value="TreeGrafter"/>
</dbReference>
<reference evidence="3" key="3">
    <citation type="submission" date="2022-06" db="UniProtKB">
        <authorList>
            <consortium name="EnsemblPlants"/>
        </authorList>
    </citation>
    <scope>IDENTIFICATION</scope>
</reference>
<keyword evidence="4" id="KW-1185">Reference proteome</keyword>
<dbReference type="InterPro" id="IPR001394">
    <property type="entry name" value="Peptidase_C19_UCH"/>
</dbReference>
<evidence type="ECO:0000256" key="1">
    <source>
        <dbReference type="ARBA" id="ARBA00009085"/>
    </source>
</evidence>
<dbReference type="Gene3D" id="3.90.70.10">
    <property type="entry name" value="Cysteine proteinases"/>
    <property type="match status" value="1"/>
</dbReference>
<name>A0A8R7Q1J3_TRIUA</name>
<reference evidence="4" key="1">
    <citation type="journal article" date="2013" name="Nature">
        <title>Draft genome of the wheat A-genome progenitor Triticum urartu.</title>
        <authorList>
            <person name="Ling H.Q."/>
            <person name="Zhao S."/>
            <person name="Liu D."/>
            <person name="Wang J."/>
            <person name="Sun H."/>
            <person name="Zhang C."/>
            <person name="Fan H."/>
            <person name="Li D."/>
            <person name="Dong L."/>
            <person name="Tao Y."/>
            <person name="Gao C."/>
            <person name="Wu H."/>
            <person name="Li Y."/>
            <person name="Cui Y."/>
            <person name="Guo X."/>
            <person name="Zheng S."/>
            <person name="Wang B."/>
            <person name="Yu K."/>
            <person name="Liang Q."/>
            <person name="Yang W."/>
            <person name="Lou X."/>
            <person name="Chen J."/>
            <person name="Feng M."/>
            <person name="Jian J."/>
            <person name="Zhang X."/>
            <person name="Luo G."/>
            <person name="Jiang Y."/>
            <person name="Liu J."/>
            <person name="Wang Z."/>
            <person name="Sha Y."/>
            <person name="Zhang B."/>
            <person name="Wu H."/>
            <person name="Tang D."/>
            <person name="Shen Q."/>
            <person name="Xue P."/>
            <person name="Zou S."/>
            <person name="Wang X."/>
            <person name="Liu X."/>
            <person name="Wang F."/>
            <person name="Yang Y."/>
            <person name="An X."/>
            <person name="Dong Z."/>
            <person name="Zhang K."/>
            <person name="Zhang X."/>
            <person name="Luo M.C."/>
            <person name="Dvorak J."/>
            <person name="Tong Y."/>
            <person name="Wang J."/>
            <person name="Yang H."/>
            <person name="Li Z."/>
            <person name="Wang D."/>
            <person name="Zhang A."/>
            <person name="Wang J."/>
        </authorList>
    </citation>
    <scope>NUCLEOTIDE SEQUENCE</scope>
    <source>
        <strain evidence="4">cv. G1812</strain>
    </source>
</reference>
<accession>A0A8R7Q1J3</accession>
<dbReference type="GO" id="GO:0016579">
    <property type="term" value="P:protein deubiquitination"/>
    <property type="evidence" value="ECO:0007669"/>
    <property type="project" value="InterPro"/>
</dbReference>
<evidence type="ECO:0000313" key="3">
    <source>
        <dbReference type="EnsemblPlants" id="TuG1812G0400001384.01.T01.cds373314"/>
    </source>
</evidence>
<comment type="similarity">
    <text evidence="1">Belongs to the peptidase C19 family.</text>
</comment>
<dbReference type="GO" id="GO:0004843">
    <property type="term" value="F:cysteine-type deubiquitinase activity"/>
    <property type="evidence" value="ECO:0007669"/>
    <property type="project" value="InterPro"/>
</dbReference>
<evidence type="ECO:0000259" key="2">
    <source>
        <dbReference type="PROSITE" id="PS50235"/>
    </source>
</evidence>
<dbReference type="EnsemblPlants" id="TuG1812G0400001384.01.T01">
    <property type="protein sequence ID" value="TuG1812G0400001384.01.T01.cds373314"/>
    <property type="gene ID" value="TuG1812G0400001384.01"/>
</dbReference>
<reference evidence="3" key="2">
    <citation type="submission" date="2018-03" db="EMBL/GenBank/DDBJ databases">
        <title>The Triticum urartu genome reveals the dynamic nature of wheat genome evolution.</title>
        <authorList>
            <person name="Ling H."/>
            <person name="Ma B."/>
            <person name="Shi X."/>
            <person name="Liu H."/>
            <person name="Dong L."/>
            <person name="Sun H."/>
            <person name="Cao Y."/>
            <person name="Gao Q."/>
            <person name="Zheng S."/>
            <person name="Li Y."/>
            <person name="Yu Y."/>
            <person name="Du H."/>
            <person name="Qi M."/>
            <person name="Li Y."/>
            <person name="Yu H."/>
            <person name="Cui Y."/>
            <person name="Wang N."/>
            <person name="Chen C."/>
            <person name="Wu H."/>
            <person name="Zhao Y."/>
            <person name="Zhang J."/>
            <person name="Li Y."/>
            <person name="Zhou W."/>
            <person name="Zhang B."/>
            <person name="Hu W."/>
            <person name="Eijk M."/>
            <person name="Tang J."/>
            <person name="Witsenboer H."/>
            <person name="Zhao S."/>
            <person name="Li Z."/>
            <person name="Zhang A."/>
            <person name="Wang D."/>
            <person name="Liang C."/>
        </authorList>
    </citation>
    <scope>NUCLEOTIDE SEQUENCE [LARGE SCALE GENOMIC DNA]</scope>
    <source>
        <strain evidence="3">cv. G1812</strain>
    </source>
</reference>
<dbReference type="Gramene" id="TuG1812G0400001384.01.T01">
    <property type="protein sequence ID" value="TuG1812G0400001384.01.T01.cds373314"/>
    <property type="gene ID" value="TuG1812G0400001384.01"/>
</dbReference>
<dbReference type="InterPro" id="IPR028889">
    <property type="entry name" value="USP"/>
</dbReference>
<dbReference type="Proteomes" id="UP000015106">
    <property type="component" value="Chromosome 4"/>
</dbReference>
<proteinExistence type="inferred from homology"/>
<sequence>RQYCTALRLPWSSLFPVIFRFDENDNNTYRLVGVAQHIGDRKGGHYIVYVRASKMNGQEHQSNDKSWFYASDEMIREASLQDVLDCEAYILFYERVGN</sequence>
<dbReference type="PROSITE" id="PS50235">
    <property type="entry name" value="USP_3"/>
    <property type="match status" value="1"/>
</dbReference>